<keyword evidence="3" id="KW-0378">Hydrolase</keyword>
<accession>A0ABV5EW69</accession>
<dbReference type="EMBL" id="JBHLHV010000041">
    <property type="protein sequence ID" value="MFB8894220.1"/>
    <property type="molecule type" value="Genomic_DNA"/>
</dbReference>
<feature type="non-terminal residue" evidence="6">
    <location>
        <position position="64"/>
    </location>
</feature>
<evidence type="ECO:0000256" key="4">
    <source>
        <dbReference type="ARBA" id="ARBA00022807"/>
    </source>
</evidence>
<protein>
    <submittedName>
        <fullName evidence="6">C40 family peptidase</fullName>
    </submittedName>
</protein>
<reference evidence="6 7" key="1">
    <citation type="submission" date="2024-08" db="EMBL/GenBank/DDBJ databases">
        <title>Heavy metals resistant antinobacteria isolated from wastewater.</title>
        <authorList>
            <person name="Roman Ponce B."/>
            <person name="Blanco Mercado M.A."/>
            <person name="Avila Aldana I.N."/>
            <person name="Morales Arrieta S."/>
        </authorList>
    </citation>
    <scope>NUCLEOTIDE SEQUENCE [LARGE SCALE GENOMIC DNA]</scope>
    <source>
        <strain evidence="7">sma-1</strain>
    </source>
</reference>
<keyword evidence="4" id="KW-0788">Thiol protease</keyword>
<evidence type="ECO:0000256" key="2">
    <source>
        <dbReference type="ARBA" id="ARBA00022670"/>
    </source>
</evidence>
<dbReference type="InterPro" id="IPR051794">
    <property type="entry name" value="PG_Endopeptidase_C40"/>
</dbReference>
<dbReference type="PANTHER" id="PTHR47359:SF3">
    <property type="entry name" value="NLP_P60 DOMAIN-CONTAINING PROTEIN-RELATED"/>
    <property type="match status" value="1"/>
</dbReference>
<evidence type="ECO:0000256" key="1">
    <source>
        <dbReference type="ARBA" id="ARBA00007074"/>
    </source>
</evidence>
<evidence type="ECO:0000259" key="5">
    <source>
        <dbReference type="PROSITE" id="PS51935"/>
    </source>
</evidence>
<dbReference type="InterPro" id="IPR038765">
    <property type="entry name" value="Papain-like_cys_pep_sf"/>
</dbReference>
<feature type="domain" description="NlpC/P60" evidence="5">
    <location>
        <begin position="4"/>
        <end position="64"/>
    </location>
</feature>
<dbReference type="PROSITE" id="PS51935">
    <property type="entry name" value="NLPC_P60"/>
    <property type="match status" value="1"/>
</dbReference>
<dbReference type="SUPFAM" id="SSF54001">
    <property type="entry name" value="Cysteine proteinases"/>
    <property type="match status" value="1"/>
</dbReference>
<comment type="similarity">
    <text evidence="1">Belongs to the peptidase C40 family.</text>
</comment>
<evidence type="ECO:0000313" key="6">
    <source>
        <dbReference type="EMBL" id="MFB8894220.1"/>
    </source>
</evidence>
<dbReference type="PANTHER" id="PTHR47359">
    <property type="entry name" value="PEPTIDOGLYCAN DL-ENDOPEPTIDASE CWLO"/>
    <property type="match status" value="1"/>
</dbReference>
<dbReference type="Proteomes" id="UP001589643">
    <property type="component" value="Unassembled WGS sequence"/>
</dbReference>
<dbReference type="Gene3D" id="3.90.1720.10">
    <property type="entry name" value="endopeptidase domain like (from Nostoc punctiforme)"/>
    <property type="match status" value="1"/>
</dbReference>
<dbReference type="Pfam" id="PF00877">
    <property type="entry name" value="NLPC_P60"/>
    <property type="match status" value="1"/>
</dbReference>
<organism evidence="6 7">
    <name type="scientific">Microbacterium plantarum</name>
    <dbReference type="NCBI Taxonomy" id="1816425"/>
    <lineage>
        <taxon>Bacteria</taxon>
        <taxon>Bacillati</taxon>
        <taxon>Actinomycetota</taxon>
        <taxon>Actinomycetes</taxon>
        <taxon>Micrococcales</taxon>
        <taxon>Microbacteriaceae</taxon>
        <taxon>Microbacterium</taxon>
    </lineage>
</organism>
<evidence type="ECO:0000256" key="3">
    <source>
        <dbReference type="ARBA" id="ARBA00022801"/>
    </source>
</evidence>
<proteinExistence type="inferred from homology"/>
<evidence type="ECO:0000313" key="7">
    <source>
        <dbReference type="Proteomes" id="UP001589643"/>
    </source>
</evidence>
<dbReference type="RefSeq" id="WP_378720135.1">
    <property type="nucleotide sequence ID" value="NZ_JBHLHV010000041.1"/>
</dbReference>
<name>A0ABV5EW69_9MICO</name>
<comment type="caution">
    <text evidence="6">The sequence shown here is derived from an EMBL/GenBank/DDBJ whole genome shotgun (WGS) entry which is preliminary data.</text>
</comment>
<dbReference type="InterPro" id="IPR000064">
    <property type="entry name" value="NLP_P60_dom"/>
</dbReference>
<sequence>MSPRGARAAIVNYATAQVGKAYIWGGEGPDGFDCSGLVLKAYQQAGINLPHYSGSQIERGHRIS</sequence>
<keyword evidence="7" id="KW-1185">Reference proteome</keyword>
<gene>
    <name evidence="6" type="ORF">AB7P39_15340</name>
</gene>
<keyword evidence="2" id="KW-0645">Protease</keyword>